<dbReference type="CDD" id="cd06261">
    <property type="entry name" value="TM_PBP2"/>
    <property type="match status" value="1"/>
</dbReference>
<keyword evidence="5 9" id="KW-0812">Transmembrane</keyword>
<protein>
    <recommendedName>
        <fullName evidence="10">ABC transmembrane type-1 domain-containing protein</fullName>
    </recommendedName>
</protein>
<feature type="transmembrane region" description="Helical" evidence="9">
    <location>
        <begin position="115"/>
        <end position="134"/>
    </location>
</feature>
<dbReference type="AlphaFoldDB" id="A0AAV4ZB26"/>
<feature type="transmembrane region" description="Helical" evidence="9">
    <location>
        <begin position="227"/>
        <end position="250"/>
    </location>
</feature>
<feature type="transmembrane region" description="Helical" evidence="9">
    <location>
        <begin position="172"/>
        <end position="190"/>
    </location>
</feature>
<dbReference type="Gene3D" id="1.10.3720.10">
    <property type="entry name" value="MetI-like"/>
    <property type="match status" value="1"/>
</dbReference>
<dbReference type="InterPro" id="IPR035906">
    <property type="entry name" value="MetI-like_sf"/>
</dbReference>
<feature type="domain" description="ABC transmembrane type-1" evidence="10">
    <location>
        <begin position="108"/>
        <end position="292"/>
    </location>
</feature>
<name>A0AAV4ZB26_9HYPH</name>
<dbReference type="SUPFAM" id="SSF161098">
    <property type="entry name" value="MetI-like"/>
    <property type="match status" value="1"/>
</dbReference>
<comment type="caution">
    <text evidence="11">The sequence shown here is derived from an EMBL/GenBank/DDBJ whole genome shotgun (WGS) entry which is preliminary data.</text>
</comment>
<organism evidence="11 12">
    <name type="scientific">Methylobacterium bullatum</name>
    <dbReference type="NCBI Taxonomy" id="570505"/>
    <lineage>
        <taxon>Bacteria</taxon>
        <taxon>Pseudomonadati</taxon>
        <taxon>Pseudomonadota</taxon>
        <taxon>Alphaproteobacteria</taxon>
        <taxon>Hyphomicrobiales</taxon>
        <taxon>Methylobacteriaceae</taxon>
        <taxon>Methylobacterium</taxon>
    </lineage>
</organism>
<evidence type="ECO:0000256" key="2">
    <source>
        <dbReference type="ARBA" id="ARBA00009306"/>
    </source>
</evidence>
<keyword evidence="12" id="KW-1185">Reference proteome</keyword>
<keyword evidence="4" id="KW-1003">Cell membrane</keyword>
<dbReference type="FunFam" id="1.10.3720.10:FF:000003">
    <property type="entry name" value="Aliphatic sulfonate ABC transporter permease"/>
    <property type="match status" value="1"/>
</dbReference>
<dbReference type="RefSeq" id="WP_192214826.1">
    <property type="nucleotide sequence ID" value="NZ_BPQF01000016.1"/>
</dbReference>
<feature type="transmembrane region" description="Helical" evidence="9">
    <location>
        <begin position="51"/>
        <end position="71"/>
    </location>
</feature>
<keyword evidence="6 9" id="KW-1133">Transmembrane helix</keyword>
<dbReference type="PROSITE" id="PS50928">
    <property type="entry name" value="ABC_TM1"/>
    <property type="match status" value="1"/>
</dbReference>
<comment type="similarity">
    <text evidence="2 9">Belongs to the binding-protein-dependent transport system permease family.</text>
</comment>
<evidence type="ECO:0000313" key="12">
    <source>
        <dbReference type="Proteomes" id="UP001055307"/>
    </source>
</evidence>
<evidence type="ECO:0000256" key="5">
    <source>
        <dbReference type="ARBA" id="ARBA00022692"/>
    </source>
</evidence>
<gene>
    <name evidence="11" type="ORF">OICFNHDK_3315</name>
</gene>
<dbReference type="InterPro" id="IPR000515">
    <property type="entry name" value="MetI-like"/>
</dbReference>
<comment type="function">
    <text evidence="8">Probably part of an ABC transporter complex. Probably responsible for the translocation of the substrate across the membrane.</text>
</comment>
<evidence type="ECO:0000256" key="8">
    <source>
        <dbReference type="ARBA" id="ARBA00056719"/>
    </source>
</evidence>
<evidence type="ECO:0000259" key="10">
    <source>
        <dbReference type="PROSITE" id="PS50928"/>
    </source>
</evidence>
<dbReference type="GO" id="GO:0042918">
    <property type="term" value="P:alkanesulfonate transmembrane transport"/>
    <property type="evidence" value="ECO:0007669"/>
    <property type="project" value="UniProtKB-ARBA"/>
</dbReference>
<evidence type="ECO:0000256" key="6">
    <source>
        <dbReference type="ARBA" id="ARBA00022989"/>
    </source>
</evidence>
<evidence type="ECO:0000256" key="9">
    <source>
        <dbReference type="RuleBase" id="RU363032"/>
    </source>
</evidence>
<evidence type="ECO:0000256" key="3">
    <source>
        <dbReference type="ARBA" id="ARBA00022448"/>
    </source>
</evidence>
<keyword evidence="7 9" id="KW-0472">Membrane</keyword>
<evidence type="ECO:0000256" key="1">
    <source>
        <dbReference type="ARBA" id="ARBA00004651"/>
    </source>
</evidence>
<evidence type="ECO:0000256" key="4">
    <source>
        <dbReference type="ARBA" id="ARBA00022475"/>
    </source>
</evidence>
<sequence length="302" mass="32954">MEAALRQLPETVPALTLPAEAPAKAKAGPAPLPAVPTDRVARWLRLHRGQLRAMALGLVSIAIFVAIWQLLTVNRATFYVRFTNVPSPADVLDRAILAFHNPIFGEHIWMSCRRIVYGFTLASSVAIPLGLLMGRFQILREIVFPICEFTRPIPAIAWVPMAIMLWPTNEESIVFITFLGSFFPILINTLQGMATVDPVLVRAARCLGAREASVFREVYLPASLPQIFTGLTVGMGVAWVSLIAAEMISGQFGIGYFTWEAYSLVQYSDIALGMITIGVLGLGSSFAIRVLGRIVMPGGTAR</sequence>
<comment type="subcellular location">
    <subcellularLocation>
        <location evidence="1 9">Cell membrane</location>
        <topology evidence="1 9">Multi-pass membrane protein</topology>
    </subcellularLocation>
</comment>
<evidence type="ECO:0000313" key="11">
    <source>
        <dbReference type="EMBL" id="GJD40839.1"/>
    </source>
</evidence>
<keyword evidence="3 9" id="KW-0813">Transport</keyword>
<dbReference type="GO" id="GO:0005886">
    <property type="term" value="C:plasma membrane"/>
    <property type="evidence" value="ECO:0007669"/>
    <property type="project" value="UniProtKB-SubCell"/>
</dbReference>
<accession>A0AAV4ZB26</accession>
<evidence type="ECO:0000256" key="7">
    <source>
        <dbReference type="ARBA" id="ARBA00023136"/>
    </source>
</evidence>
<dbReference type="Proteomes" id="UP001055307">
    <property type="component" value="Unassembled WGS sequence"/>
</dbReference>
<dbReference type="PANTHER" id="PTHR30151">
    <property type="entry name" value="ALKANE SULFONATE ABC TRANSPORTER-RELATED, MEMBRANE SUBUNIT"/>
    <property type="match status" value="1"/>
</dbReference>
<proteinExistence type="inferred from homology"/>
<reference evidence="11" key="2">
    <citation type="submission" date="2021-08" db="EMBL/GenBank/DDBJ databases">
        <authorList>
            <person name="Tani A."/>
            <person name="Ola A."/>
            <person name="Ogura Y."/>
            <person name="Katsura K."/>
            <person name="Hayashi T."/>
        </authorList>
    </citation>
    <scope>NUCLEOTIDE SEQUENCE</scope>
    <source>
        <strain evidence="11">DSM 21893</strain>
    </source>
</reference>
<reference evidence="11" key="1">
    <citation type="journal article" date="2016" name="Front. Microbiol.">
        <title>Genome Sequence of the Piezophilic, Mesophilic Sulfate-Reducing Bacterium Desulfovibrio indicus J2T.</title>
        <authorList>
            <person name="Cao J."/>
            <person name="Maignien L."/>
            <person name="Shao Z."/>
            <person name="Alain K."/>
            <person name="Jebbar M."/>
        </authorList>
    </citation>
    <scope>NUCLEOTIDE SEQUENCE</scope>
    <source>
        <strain evidence="11">DSM 21893</strain>
    </source>
</reference>
<dbReference type="EMBL" id="BPQF01000016">
    <property type="protein sequence ID" value="GJD40839.1"/>
    <property type="molecule type" value="Genomic_DNA"/>
</dbReference>
<dbReference type="PANTHER" id="PTHR30151:SF0">
    <property type="entry name" value="ABC TRANSPORTER PERMEASE PROTEIN MJ0413-RELATED"/>
    <property type="match status" value="1"/>
</dbReference>
<dbReference type="Pfam" id="PF00528">
    <property type="entry name" value="BPD_transp_1"/>
    <property type="match status" value="1"/>
</dbReference>
<feature type="transmembrane region" description="Helical" evidence="9">
    <location>
        <begin position="270"/>
        <end position="292"/>
    </location>
</feature>